<dbReference type="Pfam" id="PF11997">
    <property type="entry name" value="DUF3492"/>
    <property type="match status" value="1"/>
</dbReference>
<evidence type="ECO:0000313" key="2">
    <source>
        <dbReference type="EMBL" id="MFD2670723.1"/>
    </source>
</evidence>
<accession>A0ABW5R775</accession>
<dbReference type="Pfam" id="PF13692">
    <property type="entry name" value="Glyco_trans_1_4"/>
    <property type="match status" value="1"/>
</dbReference>
<keyword evidence="3" id="KW-1185">Reference proteome</keyword>
<evidence type="ECO:0000313" key="3">
    <source>
        <dbReference type="Proteomes" id="UP001597497"/>
    </source>
</evidence>
<dbReference type="PANTHER" id="PTHR12526:SF608">
    <property type="entry name" value="PELF"/>
    <property type="match status" value="1"/>
</dbReference>
<name>A0ABW5R775_9BACL</name>
<gene>
    <name evidence="2" type="primary">pelF</name>
    <name evidence="2" type="ORF">ACFSUC_03750</name>
</gene>
<dbReference type="EMBL" id="JBHUMM010000005">
    <property type="protein sequence ID" value="MFD2670723.1"/>
    <property type="molecule type" value="Genomic_DNA"/>
</dbReference>
<sequence length="471" mass="54121">MRICILAEGSYPYISGGVSSWVHSLIRAMPEHEFIIYAIGAEASKKGQYRYELPDNVIEVREAFLDDYKSEAATWGKKFRLGDKGSEHFLQILRNDLQIDWASFFDTMETIKKKSSTEFLMSLNFYDMIQELALTQYSQVPFTELFWTVRSMLLPMLQLLRDDMPEADLYHSVSTGYAGLMGAYAKYQHHKPFLLTEHGIYSREREEEIIKADWVKGYFKDLWIQYFYSLSGCAYQLTDEVITLFHRNKEIEVELGCEEDKIKIIPNGVNVTFFEDIAPPTEEDRQFINIGAFIRVVPIKDIKTMLHSFQVVQREVPNARFYVMGPYEEDLQYYDECLQLAKSLDLQNVIFTGQIPIKAYMGRMDILTLTSISEGQPLALLEGMAAGKPFVTTDVGSCKELIYGKDDPYGPAGMVAPVMHYEQIGQALIELCRNPELRTQYGLNGLNRVKSNYTMDSFISQYKALYQQLGG</sequence>
<comment type="caution">
    <text evidence="2">The sequence shown here is derived from an EMBL/GenBank/DDBJ whole genome shotgun (WGS) entry which is preliminary data.</text>
</comment>
<evidence type="ECO:0000259" key="1">
    <source>
        <dbReference type="Pfam" id="PF11997"/>
    </source>
</evidence>
<feature type="domain" description="DUF3492" evidence="1">
    <location>
        <begin position="1"/>
        <end position="259"/>
    </location>
</feature>
<dbReference type="InterPro" id="IPR022622">
    <property type="entry name" value="DUF3492"/>
</dbReference>
<dbReference type="SUPFAM" id="SSF53756">
    <property type="entry name" value="UDP-Glycosyltransferase/glycogen phosphorylase"/>
    <property type="match status" value="1"/>
</dbReference>
<dbReference type="NCBIfam" id="NF038011">
    <property type="entry name" value="PelF"/>
    <property type="match status" value="1"/>
</dbReference>
<reference evidence="3" key="1">
    <citation type="journal article" date="2019" name="Int. J. Syst. Evol. Microbiol.">
        <title>The Global Catalogue of Microorganisms (GCM) 10K type strain sequencing project: providing services to taxonomists for standard genome sequencing and annotation.</title>
        <authorList>
            <consortium name="The Broad Institute Genomics Platform"/>
            <consortium name="The Broad Institute Genome Sequencing Center for Infectious Disease"/>
            <person name="Wu L."/>
            <person name="Ma J."/>
        </authorList>
    </citation>
    <scope>NUCLEOTIDE SEQUENCE [LARGE SCALE GENOMIC DNA]</scope>
    <source>
        <strain evidence="3">KCTC 33676</strain>
    </source>
</reference>
<dbReference type="RefSeq" id="WP_379928147.1">
    <property type="nucleotide sequence ID" value="NZ_JBHUMM010000005.1"/>
</dbReference>
<dbReference type="InterPro" id="IPR047691">
    <property type="entry name" value="PelF-like"/>
</dbReference>
<dbReference type="Gene3D" id="3.40.50.2000">
    <property type="entry name" value="Glycogen Phosphorylase B"/>
    <property type="match status" value="2"/>
</dbReference>
<protein>
    <submittedName>
        <fullName evidence="2">GT4 family glycosyltransferase PelF</fullName>
    </submittedName>
</protein>
<dbReference type="CDD" id="cd03813">
    <property type="entry name" value="GT4-like"/>
    <property type="match status" value="1"/>
</dbReference>
<organism evidence="2 3">
    <name type="scientific">Marinicrinis sediminis</name>
    <dbReference type="NCBI Taxonomy" id="1652465"/>
    <lineage>
        <taxon>Bacteria</taxon>
        <taxon>Bacillati</taxon>
        <taxon>Bacillota</taxon>
        <taxon>Bacilli</taxon>
        <taxon>Bacillales</taxon>
        <taxon>Paenibacillaceae</taxon>
    </lineage>
</organism>
<dbReference type="PANTHER" id="PTHR12526">
    <property type="entry name" value="GLYCOSYLTRANSFERASE"/>
    <property type="match status" value="1"/>
</dbReference>
<dbReference type="Proteomes" id="UP001597497">
    <property type="component" value="Unassembled WGS sequence"/>
</dbReference>
<proteinExistence type="predicted"/>